<dbReference type="Proteomes" id="UP000002279">
    <property type="component" value="Unplaced"/>
</dbReference>
<feature type="compositionally biased region" description="Polar residues" evidence="1">
    <location>
        <begin position="14"/>
        <end position="25"/>
    </location>
</feature>
<protein>
    <submittedName>
        <fullName evidence="2">Uncharacterized protein</fullName>
    </submittedName>
</protein>
<evidence type="ECO:0000256" key="1">
    <source>
        <dbReference type="SAM" id="MobiDB-lite"/>
    </source>
</evidence>
<evidence type="ECO:0000313" key="2">
    <source>
        <dbReference type="Ensembl" id="ENSOANP00000002603.2"/>
    </source>
</evidence>
<reference evidence="2" key="2">
    <citation type="submission" date="2025-09" db="UniProtKB">
        <authorList>
            <consortium name="Ensembl"/>
        </authorList>
    </citation>
    <scope>IDENTIFICATION</scope>
    <source>
        <strain evidence="2">Glennie</strain>
    </source>
</reference>
<name>F7DB45_ORNAN</name>
<dbReference type="Ensembl" id="ENSOANT00000002604.2">
    <property type="protein sequence ID" value="ENSOANP00000002603.2"/>
    <property type="gene ID" value="ENSOANG00000001623.4"/>
</dbReference>
<proteinExistence type="predicted"/>
<evidence type="ECO:0000313" key="3">
    <source>
        <dbReference type="Proteomes" id="UP000002279"/>
    </source>
</evidence>
<feature type="region of interest" description="Disordered" evidence="1">
    <location>
        <begin position="1"/>
        <end position="73"/>
    </location>
</feature>
<feature type="compositionally biased region" description="Low complexity" evidence="1">
    <location>
        <begin position="43"/>
        <end position="63"/>
    </location>
</feature>
<keyword evidence="3" id="KW-1185">Reference proteome</keyword>
<reference evidence="2" key="1">
    <citation type="submission" date="2025-08" db="UniProtKB">
        <authorList>
            <consortium name="Ensembl"/>
        </authorList>
    </citation>
    <scope>IDENTIFICATION</scope>
    <source>
        <strain evidence="2">Glennie</strain>
    </source>
</reference>
<dbReference type="InParanoid" id="F7DB45"/>
<dbReference type="eggNOG" id="KOG3544">
    <property type="taxonomic scope" value="Eukaryota"/>
</dbReference>
<dbReference type="OMA" id="ATHHATY"/>
<sequence length="381" mass="40169">TRLTSLPPKGGTSNGYTKSSSSLSGGTRMEKQSLTHGSGYLNSGGSSRAASSSSYRRAQSPASTLPNSPGSTFERKTHITRHATYEGSSSGNSSPEYPRKELGMSLILRTELDDVKRLLKGSRSASASPTRCSSNTLPIPKKATVETKMVTESSQSVSGTYDTTILDANLPSYMWSSTLPAGSSMSGYHNNMMTQSSSLLNTNAYSTGSVFGVPNNMAPCSPTLHPGLSTSSSVFGVQNNLAPSSSALAHGTSTCSTAYSVKKNMPQCPAVVSTGVCTSAAGTMSSHNDDILRKDCKFLLQEKENVPAKKEMELLIMTKDSGKVFTASSSFSEDTLKKDKQAISSSYGAETHLKSEANGKNKPLHCSLRNIAQAAGYLSVL</sequence>
<accession>F7DB45</accession>
<dbReference type="GeneTree" id="ENSGT01140000282595"/>
<dbReference type="STRING" id="9258.ENSOANP00000002603"/>
<organism evidence="2 3">
    <name type="scientific">Ornithorhynchus anatinus</name>
    <name type="common">Duckbill platypus</name>
    <dbReference type="NCBI Taxonomy" id="9258"/>
    <lineage>
        <taxon>Eukaryota</taxon>
        <taxon>Metazoa</taxon>
        <taxon>Chordata</taxon>
        <taxon>Craniata</taxon>
        <taxon>Vertebrata</taxon>
        <taxon>Euteleostomi</taxon>
        <taxon>Mammalia</taxon>
        <taxon>Monotremata</taxon>
        <taxon>Ornithorhynchidae</taxon>
        <taxon>Ornithorhynchus</taxon>
    </lineage>
</organism>
<dbReference type="AlphaFoldDB" id="F7DB45"/>
<dbReference type="Bgee" id="ENSOANG00000001623">
    <property type="expression patterns" value="Expressed in testis and 5 other cell types or tissues"/>
</dbReference>
<dbReference type="HOGENOM" id="CLU_004285_0_0_1"/>